<name>A0AAU7U918_9DEIO</name>
<evidence type="ECO:0000256" key="3">
    <source>
        <dbReference type="ARBA" id="ARBA00023163"/>
    </source>
</evidence>
<evidence type="ECO:0000259" key="4">
    <source>
        <dbReference type="PROSITE" id="PS51118"/>
    </source>
</evidence>
<dbReference type="AlphaFoldDB" id="A0AAU7U918"/>
<dbReference type="RefSeq" id="WP_350243020.1">
    <property type="nucleotide sequence ID" value="NZ_CP158299.1"/>
</dbReference>
<protein>
    <submittedName>
        <fullName evidence="5">Helix-turn-helix domain-containing protein</fullName>
    </submittedName>
</protein>
<keyword evidence="1" id="KW-0805">Transcription regulation</keyword>
<dbReference type="InterPro" id="IPR002577">
    <property type="entry name" value="HTH_HxlR"/>
</dbReference>
<dbReference type="GO" id="GO:0003677">
    <property type="term" value="F:DNA binding"/>
    <property type="evidence" value="ECO:0007669"/>
    <property type="project" value="UniProtKB-KW"/>
</dbReference>
<dbReference type="InterPro" id="IPR036390">
    <property type="entry name" value="WH_DNA-bd_sf"/>
</dbReference>
<evidence type="ECO:0000256" key="1">
    <source>
        <dbReference type="ARBA" id="ARBA00023015"/>
    </source>
</evidence>
<dbReference type="PANTHER" id="PTHR33204">
    <property type="entry name" value="TRANSCRIPTIONAL REGULATOR, MARR FAMILY"/>
    <property type="match status" value="1"/>
</dbReference>
<feature type="domain" description="HTH hxlR-type" evidence="4">
    <location>
        <begin position="12"/>
        <end position="110"/>
    </location>
</feature>
<reference evidence="5" key="1">
    <citation type="submission" date="2024-06" db="EMBL/GenBank/DDBJ databases">
        <title>Draft Genome Sequence of Deinococcus sonorensis Type Strain KR-87, a Biofilm Producing Representative of the Genus Deinococcus.</title>
        <authorList>
            <person name="Boren L.S."/>
            <person name="Grosso R.A."/>
            <person name="Hugenberg-Cox A.N."/>
            <person name="Hill J.T.E."/>
            <person name="Albert C.M."/>
            <person name="Tuohy J.M."/>
        </authorList>
    </citation>
    <scope>NUCLEOTIDE SEQUENCE</scope>
    <source>
        <strain evidence="5">KR-87</strain>
    </source>
</reference>
<dbReference type="PANTHER" id="PTHR33204:SF37">
    <property type="entry name" value="HTH-TYPE TRANSCRIPTIONAL REGULATOR YODB"/>
    <property type="match status" value="1"/>
</dbReference>
<dbReference type="EMBL" id="CP158299">
    <property type="protein sequence ID" value="XBV84983.1"/>
    <property type="molecule type" value="Genomic_DNA"/>
</dbReference>
<proteinExistence type="predicted"/>
<dbReference type="Gene3D" id="1.10.10.10">
    <property type="entry name" value="Winged helix-like DNA-binding domain superfamily/Winged helix DNA-binding domain"/>
    <property type="match status" value="1"/>
</dbReference>
<dbReference type="SUPFAM" id="SSF46785">
    <property type="entry name" value="Winged helix' DNA-binding domain"/>
    <property type="match status" value="1"/>
</dbReference>
<evidence type="ECO:0000313" key="5">
    <source>
        <dbReference type="EMBL" id="XBV84983.1"/>
    </source>
</evidence>
<sequence length="125" mass="14023">MTMALNVLSRSCPSNSVLELIAGKWNMLVVYALRDGTLRYSQLHTAIEGISQKMLTQTLRDLERDGLVARRVYPVVPPHTEYCLTPLGRSLQEVVVQMGCWAEQHMMEVLSARADYDGQGRTMPG</sequence>
<keyword evidence="2" id="KW-0238">DNA-binding</keyword>
<dbReference type="KEGG" id="dsc:ABOD76_16280"/>
<gene>
    <name evidence="5" type="ORF">ABOD76_16280</name>
</gene>
<accession>A0AAU7U918</accession>
<dbReference type="PROSITE" id="PS51118">
    <property type="entry name" value="HTH_HXLR"/>
    <property type="match status" value="1"/>
</dbReference>
<keyword evidence="3" id="KW-0804">Transcription</keyword>
<dbReference type="Pfam" id="PF01638">
    <property type="entry name" value="HxlR"/>
    <property type="match status" value="1"/>
</dbReference>
<evidence type="ECO:0000256" key="2">
    <source>
        <dbReference type="ARBA" id="ARBA00023125"/>
    </source>
</evidence>
<dbReference type="InterPro" id="IPR036388">
    <property type="entry name" value="WH-like_DNA-bd_sf"/>
</dbReference>
<organism evidence="5">
    <name type="scientific">Deinococcus sonorensis KR-87</name>
    <dbReference type="NCBI Taxonomy" id="694439"/>
    <lineage>
        <taxon>Bacteria</taxon>
        <taxon>Thermotogati</taxon>
        <taxon>Deinococcota</taxon>
        <taxon>Deinococci</taxon>
        <taxon>Deinococcales</taxon>
        <taxon>Deinococcaceae</taxon>
        <taxon>Deinococcus</taxon>
    </lineage>
</organism>